<evidence type="ECO:0000256" key="6">
    <source>
        <dbReference type="ARBA" id="ARBA00022679"/>
    </source>
</evidence>
<dbReference type="SUPFAM" id="SSF56112">
    <property type="entry name" value="Protein kinase-like (PK-like)"/>
    <property type="match status" value="1"/>
</dbReference>
<dbReference type="RefSeq" id="XP_031384811.1">
    <property type="nucleotide sequence ID" value="XM_031528951.1"/>
</dbReference>
<dbReference type="GO" id="GO:0030246">
    <property type="term" value="F:carbohydrate binding"/>
    <property type="evidence" value="ECO:0007669"/>
    <property type="project" value="UniProtKB-KW"/>
</dbReference>
<keyword evidence="13 21" id="KW-0067">ATP-binding</keyword>
<keyword evidence="17" id="KW-0325">Glycoprotein</keyword>
<dbReference type="SUPFAM" id="SSF49899">
    <property type="entry name" value="Concanavalin A-like lectins/glucanases"/>
    <property type="match status" value="1"/>
</dbReference>
<comment type="function">
    <text evidence="19">Promotes hydrogen peroxide H(2)O(2) production and cell death.</text>
</comment>
<protein>
    <submittedName>
        <fullName evidence="25">L-type lectin-domain containing receptor kinase IX.1</fullName>
    </submittedName>
</protein>
<keyword evidence="14 22" id="KW-1133">Transmembrane helix</keyword>
<evidence type="ECO:0000256" key="1">
    <source>
        <dbReference type="ARBA" id="ARBA00004251"/>
    </source>
</evidence>
<dbReference type="InterPro" id="IPR050528">
    <property type="entry name" value="L-type_Lectin-RKs"/>
</dbReference>
<evidence type="ECO:0000256" key="7">
    <source>
        <dbReference type="ARBA" id="ARBA00022692"/>
    </source>
</evidence>
<comment type="subunit">
    <text evidence="20">Interacts with ABCG40.</text>
</comment>
<dbReference type="GO" id="GO:0004674">
    <property type="term" value="F:protein serine/threonine kinase activity"/>
    <property type="evidence" value="ECO:0007669"/>
    <property type="project" value="UniProtKB-KW"/>
</dbReference>
<evidence type="ECO:0000256" key="2">
    <source>
        <dbReference type="ARBA" id="ARBA00008536"/>
    </source>
</evidence>
<dbReference type="GO" id="GO:0002229">
    <property type="term" value="P:defense response to oomycetes"/>
    <property type="evidence" value="ECO:0007669"/>
    <property type="project" value="UniProtKB-ARBA"/>
</dbReference>
<dbReference type="FunFam" id="2.60.120.200:FF:000103">
    <property type="entry name" value="L-type lectin-domain containing receptor kinase IX.1"/>
    <property type="match status" value="1"/>
</dbReference>
<dbReference type="Pfam" id="PF07714">
    <property type="entry name" value="PK_Tyr_Ser-Thr"/>
    <property type="match status" value="1"/>
</dbReference>
<evidence type="ECO:0000256" key="9">
    <source>
        <dbReference type="ARBA" id="ARBA00022734"/>
    </source>
</evidence>
<evidence type="ECO:0000256" key="16">
    <source>
        <dbReference type="ARBA" id="ARBA00023170"/>
    </source>
</evidence>
<keyword evidence="6" id="KW-0808">Transferase</keyword>
<keyword evidence="12" id="KW-0611">Plant defense</keyword>
<evidence type="ECO:0000313" key="25">
    <source>
        <dbReference type="RefSeq" id="XP_031384811.1"/>
    </source>
</evidence>
<reference evidence="24" key="1">
    <citation type="journal article" date="2020" name="Plant Biotechnol. J.">
        <title>The pomegranate (Punica granatum L.) draft genome dissects genetic divergence between soft- and hard-seeded cultivars.</title>
        <authorList>
            <person name="Luo X."/>
            <person name="Li H."/>
            <person name="Wu Z."/>
            <person name="Yao W."/>
            <person name="Zhao P."/>
            <person name="Cao D."/>
            <person name="Yu H."/>
            <person name="Li K."/>
            <person name="Poudel K."/>
            <person name="Zhao D."/>
            <person name="Zhang F."/>
            <person name="Xia X."/>
            <person name="Chen L."/>
            <person name="Wang Q."/>
            <person name="Jing D."/>
            <person name="Cao S."/>
        </authorList>
    </citation>
    <scope>NUCLEOTIDE SEQUENCE [LARGE SCALE GENOMIC DNA]</scope>
    <source>
        <strain evidence="24">cv. Tunisia</strain>
    </source>
</reference>
<evidence type="ECO:0000256" key="3">
    <source>
        <dbReference type="ARBA" id="ARBA00010217"/>
    </source>
</evidence>
<keyword evidence="7 22" id="KW-0812">Transmembrane</keyword>
<dbReference type="FunFam" id="3.30.200.20:FF:000168">
    <property type="entry name" value="L-type lectin-domain containing receptor kinase IX.1"/>
    <property type="match status" value="1"/>
</dbReference>
<keyword evidence="4" id="KW-1003">Cell membrane</keyword>
<keyword evidence="24" id="KW-1185">Reference proteome</keyword>
<evidence type="ECO:0000256" key="22">
    <source>
        <dbReference type="SAM" id="Phobius"/>
    </source>
</evidence>
<evidence type="ECO:0000256" key="5">
    <source>
        <dbReference type="ARBA" id="ARBA00022527"/>
    </source>
</evidence>
<dbReference type="InterPro" id="IPR000719">
    <property type="entry name" value="Prot_kinase_dom"/>
</dbReference>
<evidence type="ECO:0000313" key="24">
    <source>
        <dbReference type="Proteomes" id="UP000515151"/>
    </source>
</evidence>
<keyword evidence="9" id="KW-0430">Lectin</keyword>
<comment type="similarity">
    <text evidence="2">In the N-terminal section; belongs to the leguminous lectin family.</text>
</comment>
<evidence type="ECO:0000256" key="21">
    <source>
        <dbReference type="PROSITE-ProRule" id="PRU10141"/>
    </source>
</evidence>
<evidence type="ECO:0000256" key="10">
    <source>
        <dbReference type="ARBA" id="ARBA00022741"/>
    </source>
</evidence>
<evidence type="ECO:0000256" key="4">
    <source>
        <dbReference type="ARBA" id="ARBA00022475"/>
    </source>
</evidence>
<evidence type="ECO:0000259" key="23">
    <source>
        <dbReference type="PROSITE" id="PS50011"/>
    </source>
</evidence>
<evidence type="ECO:0000256" key="18">
    <source>
        <dbReference type="ARBA" id="ARBA00058054"/>
    </source>
</evidence>
<keyword evidence="15 22" id="KW-0472">Membrane</keyword>
<dbReference type="SMART" id="SM00220">
    <property type="entry name" value="S_TKc"/>
    <property type="match status" value="1"/>
</dbReference>
<proteinExistence type="inferred from homology"/>
<dbReference type="Proteomes" id="UP000515151">
    <property type="component" value="Chromosome 3"/>
</dbReference>
<dbReference type="InterPro" id="IPR017441">
    <property type="entry name" value="Protein_kinase_ATP_BS"/>
</dbReference>
<feature type="binding site" evidence="21">
    <location>
        <position position="392"/>
    </location>
    <ligand>
        <name>ATP</name>
        <dbReference type="ChEBI" id="CHEBI:30616"/>
    </ligand>
</feature>
<name>A0A6P8CTU3_PUNGR</name>
<dbReference type="PROSITE" id="PS00107">
    <property type="entry name" value="PROTEIN_KINASE_ATP"/>
    <property type="match status" value="1"/>
</dbReference>
<dbReference type="InterPro" id="IPR013320">
    <property type="entry name" value="ConA-like_dom_sf"/>
</dbReference>
<dbReference type="PROSITE" id="PS00108">
    <property type="entry name" value="PROTEIN_KINASE_ST"/>
    <property type="match status" value="1"/>
</dbReference>
<dbReference type="InterPro" id="IPR011009">
    <property type="entry name" value="Kinase-like_dom_sf"/>
</dbReference>
<dbReference type="Gene3D" id="2.60.120.200">
    <property type="match status" value="1"/>
</dbReference>
<dbReference type="PROSITE" id="PS50011">
    <property type="entry name" value="PROTEIN_KINASE_DOM"/>
    <property type="match status" value="1"/>
</dbReference>
<evidence type="ECO:0000256" key="15">
    <source>
        <dbReference type="ARBA" id="ARBA00023136"/>
    </source>
</evidence>
<dbReference type="InterPro" id="IPR001245">
    <property type="entry name" value="Ser-Thr/Tyr_kinase_cat_dom"/>
</dbReference>
<comment type="subcellular location">
    <subcellularLocation>
        <location evidence="1">Cell membrane</location>
        <topology evidence="1">Single-pass type I membrane protein</topology>
    </subcellularLocation>
</comment>
<evidence type="ECO:0000256" key="20">
    <source>
        <dbReference type="ARBA" id="ARBA00063357"/>
    </source>
</evidence>
<dbReference type="GO" id="GO:0009626">
    <property type="term" value="P:plant-type hypersensitive response"/>
    <property type="evidence" value="ECO:0007669"/>
    <property type="project" value="UniProtKB-ARBA"/>
</dbReference>
<keyword evidence="16 25" id="KW-0675">Receptor</keyword>
<gene>
    <name evidence="25" type="primary">LOC116198729</name>
</gene>
<evidence type="ECO:0000256" key="19">
    <source>
        <dbReference type="ARBA" id="ARBA00058818"/>
    </source>
</evidence>
<dbReference type="Gene3D" id="1.10.510.10">
    <property type="entry name" value="Transferase(Phosphotransferase) domain 1"/>
    <property type="match status" value="1"/>
</dbReference>
<dbReference type="FunFam" id="1.10.510.10:FF:000240">
    <property type="entry name" value="Lectin-domain containing receptor kinase A4.3"/>
    <property type="match status" value="1"/>
</dbReference>
<keyword evidence="10 21" id="KW-0547">Nucleotide-binding</keyword>
<keyword evidence="11 25" id="KW-0418">Kinase</keyword>
<keyword evidence="8" id="KW-0732">Signal</keyword>
<dbReference type="InterPro" id="IPR001220">
    <property type="entry name" value="Legume_lectin_dom"/>
</dbReference>
<comment type="function">
    <text evidence="18">Involved in resistance response to the pathogenic oomycetes Phytophthora infestans and Phytophthora capsici.</text>
</comment>
<dbReference type="OrthoDB" id="4062651at2759"/>
<dbReference type="InterPro" id="IPR008271">
    <property type="entry name" value="Ser/Thr_kinase_AS"/>
</dbReference>
<keyword evidence="5" id="KW-0723">Serine/threonine-protein kinase</keyword>
<dbReference type="GO" id="GO:0005886">
    <property type="term" value="C:plasma membrane"/>
    <property type="evidence" value="ECO:0007669"/>
    <property type="project" value="UniProtKB-SubCell"/>
</dbReference>
<dbReference type="AlphaFoldDB" id="A0A6P8CTU3"/>
<dbReference type="Gene3D" id="3.30.200.20">
    <property type="entry name" value="Phosphorylase Kinase, domain 1"/>
    <property type="match status" value="1"/>
</dbReference>
<dbReference type="Pfam" id="PF00139">
    <property type="entry name" value="Lectin_legB"/>
    <property type="match status" value="1"/>
</dbReference>
<evidence type="ECO:0000256" key="11">
    <source>
        <dbReference type="ARBA" id="ARBA00022777"/>
    </source>
</evidence>
<dbReference type="CDD" id="cd06899">
    <property type="entry name" value="lectin_legume_LecRK_Arcelin_ConA"/>
    <property type="match status" value="1"/>
</dbReference>
<dbReference type="PANTHER" id="PTHR27007">
    <property type="match status" value="1"/>
</dbReference>
<reference evidence="25" key="2">
    <citation type="submission" date="2025-08" db="UniProtKB">
        <authorList>
            <consortium name="RefSeq"/>
        </authorList>
    </citation>
    <scope>IDENTIFICATION</scope>
    <source>
        <tissue evidence="25">Leaf</tissue>
    </source>
</reference>
<feature type="domain" description="Protein kinase" evidence="23">
    <location>
        <begin position="362"/>
        <end position="640"/>
    </location>
</feature>
<organism evidence="24 25">
    <name type="scientific">Punica granatum</name>
    <name type="common">Pomegranate</name>
    <dbReference type="NCBI Taxonomy" id="22663"/>
    <lineage>
        <taxon>Eukaryota</taxon>
        <taxon>Viridiplantae</taxon>
        <taxon>Streptophyta</taxon>
        <taxon>Embryophyta</taxon>
        <taxon>Tracheophyta</taxon>
        <taxon>Spermatophyta</taxon>
        <taxon>Magnoliopsida</taxon>
        <taxon>eudicotyledons</taxon>
        <taxon>Gunneridae</taxon>
        <taxon>Pentapetalae</taxon>
        <taxon>rosids</taxon>
        <taxon>malvids</taxon>
        <taxon>Myrtales</taxon>
        <taxon>Lythraceae</taxon>
        <taxon>Punica</taxon>
    </lineage>
</organism>
<evidence type="ECO:0000256" key="17">
    <source>
        <dbReference type="ARBA" id="ARBA00023180"/>
    </source>
</evidence>
<feature type="transmembrane region" description="Helical" evidence="22">
    <location>
        <begin position="291"/>
        <end position="315"/>
    </location>
</feature>
<evidence type="ECO:0000256" key="8">
    <source>
        <dbReference type="ARBA" id="ARBA00022729"/>
    </source>
</evidence>
<sequence length="671" mass="74775">MSLVATFKGIILLSMLNTMAFSLLNFHTSLLIISFIFLQFPITNPLSFSISRFDPQSADIIYEGDARPNVGTIDFTSPTYACHVGRATYSKKFRVWDSISKQTSDFTSRFSFGIDTQNQTQYGAGLAFFLAPVGFQIPVNSVGGFLGLFNTTNSDSSQNRIVVVEFDTFVNPEWDPSYQHVGINKNSISSAVTTPWNASVHSGDTADVLVSYNATTKNLTVSWSYHLTASLGENTSLSYPIDLMTVLPEWVVMGFSASTGYYMERHQVLSWSFNSNLHDKEEKADPTRVKLAVGIAVPVGVLMAGAMVVVFGFMWKRKRRLERKKQTLAEERNLTSINDELERGAGPRRFSYEDLASATNNFSVDRKLGEGGFGMVYRGYLVNLDMVVAVKKISRGSKQGKKEFITEVKVFSSLRHRNLVQLIGWCHEGTEFLLVYEFMPNGSLDSHLFGKRNPLNWAVRYKISLGLASALLYLHEEWEQCVVHRDIKSSNIMLDSSFSVKLGDFGLARLMDHELGPQTTGLAGTFGYLAPEYVSTGRASKESDVYSFGVVLLEIVTGRKSVDPFEQNAHTGLVEWVWNLYGNGRTLSAVDQRLHMDFDGKQAERLMIVGLWCAHPDRALRPSIRQALQALNFEVAVPSLPPNMPVAVYHIPTPSVSSGEPFITTSMEEGR</sequence>
<feature type="transmembrane region" description="Helical" evidence="22">
    <location>
        <begin position="12"/>
        <end position="38"/>
    </location>
</feature>
<dbReference type="CDD" id="cd14066">
    <property type="entry name" value="STKc_IRAK"/>
    <property type="match status" value="1"/>
</dbReference>
<evidence type="ECO:0000256" key="13">
    <source>
        <dbReference type="ARBA" id="ARBA00022840"/>
    </source>
</evidence>
<dbReference type="GO" id="GO:0005524">
    <property type="term" value="F:ATP binding"/>
    <property type="evidence" value="ECO:0007669"/>
    <property type="project" value="UniProtKB-UniRule"/>
</dbReference>
<comment type="similarity">
    <text evidence="3">In the C-terminal section; belongs to the protein kinase superfamily. Ser/Thr protein kinase family.</text>
</comment>
<dbReference type="GeneID" id="116198729"/>
<accession>A0A6P8CTU3</accession>
<evidence type="ECO:0000256" key="14">
    <source>
        <dbReference type="ARBA" id="ARBA00022989"/>
    </source>
</evidence>
<evidence type="ECO:0000256" key="12">
    <source>
        <dbReference type="ARBA" id="ARBA00022821"/>
    </source>
</evidence>